<reference evidence="2" key="1">
    <citation type="journal article" date="2021" name="PeerJ">
        <title>Extensive microbial diversity within the chicken gut microbiome revealed by metagenomics and culture.</title>
        <authorList>
            <person name="Gilroy R."/>
            <person name="Ravi A."/>
            <person name="Getino M."/>
            <person name="Pursley I."/>
            <person name="Horton D.L."/>
            <person name="Alikhan N.F."/>
            <person name="Baker D."/>
            <person name="Gharbi K."/>
            <person name="Hall N."/>
            <person name="Watson M."/>
            <person name="Adriaenssens E.M."/>
            <person name="Foster-Nyarko E."/>
            <person name="Jarju S."/>
            <person name="Secka A."/>
            <person name="Antonio M."/>
            <person name="Oren A."/>
            <person name="Chaudhuri R.R."/>
            <person name="La Ragione R."/>
            <person name="Hildebrand F."/>
            <person name="Pallen M.J."/>
        </authorList>
    </citation>
    <scope>NUCLEOTIDE SEQUENCE</scope>
    <source>
        <strain evidence="2">5790</strain>
    </source>
</reference>
<dbReference type="InterPro" id="IPR004013">
    <property type="entry name" value="PHP_dom"/>
</dbReference>
<dbReference type="InterPro" id="IPR016195">
    <property type="entry name" value="Pol/histidinol_Pase-like"/>
</dbReference>
<feature type="domain" description="Polymerase/histidinol phosphatase N-terminal" evidence="1">
    <location>
        <begin position="5"/>
        <end position="79"/>
    </location>
</feature>
<evidence type="ECO:0000259" key="1">
    <source>
        <dbReference type="SMART" id="SM00481"/>
    </source>
</evidence>
<evidence type="ECO:0000313" key="2">
    <source>
        <dbReference type="EMBL" id="HIV85383.1"/>
    </source>
</evidence>
<dbReference type="SUPFAM" id="SSF89550">
    <property type="entry name" value="PHP domain-like"/>
    <property type="match status" value="1"/>
</dbReference>
<sequence length="240" mass="27171">MNILVDTHTHTSCSSHAFGTIWENMRCASERGLEAVCMTNHAPAMPDSPHLWHFTTMYELPDYIEGVRLLKGCEANVMDPGGRLDMDDGYLKKMDVVVASIHPPCYDGSGLDDHTETWINVLKNPYVNIIGHSGDPRYPYDIDKVVRCAKEYNKCIELNNHSHSVRVKSIKNCEMIARKCMEVGCFVAVSSDAHTPFDVGNFDEVKKMLRQIGFPKKLIINTTREKFIEYLNSAGRDIML</sequence>
<dbReference type="CDD" id="cd07437">
    <property type="entry name" value="PHP_HisPPase_Ycdx_like"/>
    <property type="match status" value="1"/>
</dbReference>
<comment type="caution">
    <text evidence="2">The sequence shown here is derived from an EMBL/GenBank/DDBJ whole genome shotgun (WGS) entry which is preliminary data.</text>
</comment>
<dbReference type="InterPro" id="IPR050243">
    <property type="entry name" value="PHP_phosphatase"/>
</dbReference>
<evidence type="ECO:0000313" key="3">
    <source>
        <dbReference type="Proteomes" id="UP000824162"/>
    </source>
</evidence>
<name>A0A9D1TM46_9FIRM</name>
<gene>
    <name evidence="2" type="ORF">H9900_01070</name>
</gene>
<dbReference type="Gene3D" id="3.20.20.140">
    <property type="entry name" value="Metal-dependent hydrolases"/>
    <property type="match status" value="1"/>
</dbReference>
<proteinExistence type="predicted"/>
<dbReference type="EMBL" id="DXIJ01000021">
    <property type="protein sequence ID" value="HIV85383.1"/>
    <property type="molecule type" value="Genomic_DNA"/>
</dbReference>
<dbReference type="NCBIfam" id="NF006702">
    <property type="entry name" value="PRK09248.1"/>
    <property type="match status" value="1"/>
</dbReference>
<accession>A0A9D1TM46</accession>
<dbReference type="PANTHER" id="PTHR36928">
    <property type="entry name" value="PHOSPHATASE YCDX-RELATED"/>
    <property type="match status" value="1"/>
</dbReference>
<dbReference type="Proteomes" id="UP000824162">
    <property type="component" value="Unassembled WGS sequence"/>
</dbReference>
<organism evidence="2 3">
    <name type="scientific">Candidatus Monoglobus merdigallinarum</name>
    <dbReference type="NCBI Taxonomy" id="2838698"/>
    <lineage>
        <taxon>Bacteria</taxon>
        <taxon>Bacillati</taxon>
        <taxon>Bacillota</taxon>
        <taxon>Clostridia</taxon>
        <taxon>Monoglobales</taxon>
        <taxon>Monoglobaceae</taxon>
        <taxon>Monoglobus</taxon>
    </lineage>
</organism>
<dbReference type="PANTHER" id="PTHR36928:SF1">
    <property type="entry name" value="PHOSPHATASE YCDX-RELATED"/>
    <property type="match status" value="1"/>
</dbReference>
<reference evidence="2" key="2">
    <citation type="submission" date="2021-04" db="EMBL/GenBank/DDBJ databases">
        <authorList>
            <person name="Gilroy R."/>
        </authorList>
    </citation>
    <scope>NUCLEOTIDE SEQUENCE</scope>
    <source>
        <strain evidence="2">5790</strain>
    </source>
</reference>
<dbReference type="SMART" id="SM00481">
    <property type="entry name" value="POLIIIAc"/>
    <property type="match status" value="1"/>
</dbReference>
<dbReference type="GO" id="GO:0008270">
    <property type="term" value="F:zinc ion binding"/>
    <property type="evidence" value="ECO:0007669"/>
    <property type="project" value="TreeGrafter"/>
</dbReference>
<dbReference type="GO" id="GO:0042578">
    <property type="term" value="F:phosphoric ester hydrolase activity"/>
    <property type="evidence" value="ECO:0007669"/>
    <property type="project" value="TreeGrafter"/>
</dbReference>
<dbReference type="AlphaFoldDB" id="A0A9D1TM46"/>
<dbReference type="InterPro" id="IPR003141">
    <property type="entry name" value="Pol/His_phosphatase_N"/>
</dbReference>
<dbReference type="GO" id="GO:0005829">
    <property type="term" value="C:cytosol"/>
    <property type="evidence" value="ECO:0007669"/>
    <property type="project" value="TreeGrafter"/>
</dbReference>
<protein>
    <submittedName>
        <fullName evidence="2">Phosphatase</fullName>
    </submittedName>
</protein>
<dbReference type="Pfam" id="PF02811">
    <property type="entry name" value="PHP"/>
    <property type="match status" value="1"/>
</dbReference>